<dbReference type="Proteomes" id="UP000827092">
    <property type="component" value="Unassembled WGS sequence"/>
</dbReference>
<dbReference type="EMBL" id="JAFNEN010000473">
    <property type="protein sequence ID" value="KAG8182246.1"/>
    <property type="molecule type" value="Genomic_DNA"/>
</dbReference>
<evidence type="ECO:0000313" key="1">
    <source>
        <dbReference type="EMBL" id="KAG8182246.1"/>
    </source>
</evidence>
<keyword evidence="2" id="KW-1185">Reference proteome</keyword>
<organism evidence="1 2">
    <name type="scientific">Oedothorax gibbosus</name>
    <dbReference type="NCBI Taxonomy" id="931172"/>
    <lineage>
        <taxon>Eukaryota</taxon>
        <taxon>Metazoa</taxon>
        <taxon>Ecdysozoa</taxon>
        <taxon>Arthropoda</taxon>
        <taxon>Chelicerata</taxon>
        <taxon>Arachnida</taxon>
        <taxon>Araneae</taxon>
        <taxon>Araneomorphae</taxon>
        <taxon>Entelegynae</taxon>
        <taxon>Araneoidea</taxon>
        <taxon>Linyphiidae</taxon>
        <taxon>Erigoninae</taxon>
        <taxon>Oedothorax</taxon>
    </lineage>
</organism>
<sequence length="106" mass="12478">MRRMQMMYRMRIPAKNSRVTDLSELPEIRVLPVTLRTDKTLLNVVNNKVREHTIEHYIEKKAHLFSQELGDCQQKNSKLLKKNSSSCFKWAYVDHPRAIGQVHSTL</sequence>
<accession>A0AAV6UF14</accession>
<name>A0AAV6UF14_9ARAC</name>
<protein>
    <recommendedName>
        <fullName evidence="3">Vitellogenin</fullName>
    </recommendedName>
</protein>
<evidence type="ECO:0008006" key="3">
    <source>
        <dbReference type="Google" id="ProtNLM"/>
    </source>
</evidence>
<gene>
    <name evidence="1" type="ORF">JTE90_024179</name>
</gene>
<comment type="caution">
    <text evidence="1">The sequence shown here is derived from an EMBL/GenBank/DDBJ whole genome shotgun (WGS) entry which is preliminary data.</text>
</comment>
<dbReference type="AlphaFoldDB" id="A0AAV6UF14"/>
<evidence type="ECO:0000313" key="2">
    <source>
        <dbReference type="Proteomes" id="UP000827092"/>
    </source>
</evidence>
<proteinExistence type="predicted"/>
<reference evidence="1 2" key="1">
    <citation type="journal article" date="2022" name="Nat. Ecol. Evol.">
        <title>A masculinizing supergene underlies an exaggerated male reproductive morph in a spider.</title>
        <authorList>
            <person name="Hendrickx F."/>
            <person name="De Corte Z."/>
            <person name="Sonet G."/>
            <person name="Van Belleghem S.M."/>
            <person name="Kostlbacher S."/>
            <person name="Vangestel C."/>
        </authorList>
    </citation>
    <scope>NUCLEOTIDE SEQUENCE [LARGE SCALE GENOMIC DNA]</scope>
    <source>
        <strain evidence="1">W744_W776</strain>
    </source>
</reference>